<dbReference type="PANTHER" id="PTHR21248:SF7">
    <property type="entry name" value="MINOR CARDIOLIPIN SYNTHASE CLSB"/>
    <property type="match status" value="1"/>
</dbReference>
<comment type="caution">
    <text evidence="10">The sequence shown here is derived from an EMBL/GenBank/DDBJ whole genome shotgun (WGS) entry which is preliminary data.</text>
</comment>
<evidence type="ECO:0000256" key="8">
    <source>
        <dbReference type="NCBIfam" id="TIGR04265"/>
    </source>
</evidence>
<keyword evidence="7" id="KW-0472">Membrane</keyword>
<evidence type="ECO:0000313" key="11">
    <source>
        <dbReference type="Proteomes" id="UP001597506"/>
    </source>
</evidence>
<dbReference type="InterPro" id="IPR001736">
    <property type="entry name" value="PLipase_D/transphosphatidylase"/>
</dbReference>
<evidence type="ECO:0000256" key="1">
    <source>
        <dbReference type="ARBA" id="ARBA00004236"/>
    </source>
</evidence>
<proteinExistence type="predicted"/>
<evidence type="ECO:0000256" key="5">
    <source>
        <dbReference type="ARBA" id="ARBA00022737"/>
    </source>
</evidence>
<dbReference type="Proteomes" id="UP001597506">
    <property type="component" value="Unassembled WGS sequence"/>
</dbReference>
<dbReference type="PANTHER" id="PTHR21248">
    <property type="entry name" value="CARDIOLIPIN SYNTHASE"/>
    <property type="match status" value="1"/>
</dbReference>
<comment type="subcellular location">
    <subcellularLocation>
        <location evidence="1">Cell membrane</location>
    </subcellularLocation>
</comment>
<keyword evidence="5" id="KW-0677">Repeat</keyword>
<dbReference type="CDD" id="cd09112">
    <property type="entry name" value="PLDc_CLS_2"/>
    <property type="match status" value="1"/>
</dbReference>
<keyword evidence="6" id="KW-1133">Transmembrane helix</keyword>
<dbReference type="InterPro" id="IPR025202">
    <property type="entry name" value="PLD-like_dom"/>
</dbReference>
<dbReference type="NCBIfam" id="TIGR04265">
    <property type="entry name" value="bac_cardiolipin"/>
    <property type="match status" value="1"/>
</dbReference>
<evidence type="ECO:0000256" key="6">
    <source>
        <dbReference type="ARBA" id="ARBA00022989"/>
    </source>
</evidence>
<keyword evidence="2" id="KW-1003">Cell membrane</keyword>
<dbReference type="SUPFAM" id="SSF56024">
    <property type="entry name" value="Phospholipase D/nuclease"/>
    <property type="match status" value="2"/>
</dbReference>
<dbReference type="Gene3D" id="3.30.870.10">
    <property type="entry name" value="Endonuclease Chain A"/>
    <property type="match status" value="2"/>
</dbReference>
<organism evidence="10 11">
    <name type="scientific">Bacillus seohaeanensis</name>
    <dbReference type="NCBI Taxonomy" id="284580"/>
    <lineage>
        <taxon>Bacteria</taxon>
        <taxon>Bacillati</taxon>
        <taxon>Bacillota</taxon>
        <taxon>Bacilli</taxon>
        <taxon>Bacillales</taxon>
        <taxon>Bacillaceae</taxon>
        <taxon>Bacillus</taxon>
    </lineage>
</organism>
<evidence type="ECO:0000256" key="7">
    <source>
        <dbReference type="ARBA" id="ARBA00023136"/>
    </source>
</evidence>
<name>A0ABW5RQ79_9BACI</name>
<evidence type="ECO:0000256" key="3">
    <source>
        <dbReference type="ARBA" id="ARBA00022679"/>
    </source>
</evidence>
<dbReference type="InterPro" id="IPR022924">
    <property type="entry name" value="Cardiolipin_synthase"/>
</dbReference>
<dbReference type="PROSITE" id="PS50035">
    <property type="entry name" value="PLD"/>
    <property type="match status" value="2"/>
</dbReference>
<dbReference type="CDD" id="cd09110">
    <property type="entry name" value="PLDc_CLS_1"/>
    <property type="match status" value="1"/>
</dbReference>
<evidence type="ECO:0000256" key="4">
    <source>
        <dbReference type="ARBA" id="ARBA00022692"/>
    </source>
</evidence>
<feature type="domain" description="PLD phosphodiesterase" evidence="9">
    <location>
        <begin position="312"/>
        <end position="339"/>
    </location>
</feature>
<protein>
    <recommendedName>
        <fullName evidence="8">Cardiolipin synthase</fullName>
        <ecNumber evidence="8">2.7.8.-</ecNumber>
    </recommendedName>
</protein>
<dbReference type="RefSeq" id="WP_377934485.1">
    <property type="nucleotide sequence ID" value="NZ_JBHUMF010000017.1"/>
</dbReference>
<keyword evidence="11" id="KW-1185">Reference proteome</keyword>
<reference evidence="11" key="1">
    <citation type="journal article" date="2019" name="Int. J. Syst. Evol. Microbiol.">
        <title>The Global Catalogue of Microorganisms (GCM) 10K type strain sequencing project: providing services to taxonomists for standard genome sequencing and annotation.</title>
        <authorList>
            <consortium name="The Broad Institute Genomics Platform"/>
            <consortium name="The Broad Institute Genome Sequencing Center for Infectious Disease"/>
            <person name="Wu L."/>
            <person name="Ma J."/>
        </authorList>
    </citation>
    <scope>NUCLEOTIDE SEQUENCE [LARGE SCALE GENOMIC DNA]</scope>
    <source>
        <strain evidence="11">KCTC 3913</strain>
    </source>
</reference>
<gene>
    <name evidence="10" type="primary">cls</name>
    <name evidence="10" type="ORF">ACFSUL_08435</name>
</gene>
<evidence type="ECO:0000259" key="9">
    <source>
        <dbReference type="PROSITE" id="PS50035"/>
    </source>
</evidence>
<accession>A0ABW5RQ79</accession>
<dbReference type="EMBL" id="JBHUMF010000017">
    <property type="protein sequence ID" value="MFD2680786.1"/>
    <property type="molecule type" value="Genomic_DNA"/>
</dbReference>
<dbReference type="Pfam" id="PF13091">
    <property type="entry name" value="PLDc_2"/>
    <property type="match status" value="2"/>
</dbReference>
<feature type="domain" description="PLD phosphodiesterase" evidence="9">
    <location>
        <begin position="140"/>
        <end position="167"/>
    </location>
</feature>
<dbReference type="SMART" id="SM00155">
    <property type="entry name" value="PLDc"/>
    <property type="match status" value="2"/>
</dbReference>
<keyword evidence="4" id="KW-0812">Transmembrane</keyword>
<keyword evidence="3" id="KW-0808">Transferase</keyword>
<evidence type="ECO:0000256" key="2">
    <source>
        <dbReference type="ARBA" id="ARBA00022475"/>
    </source>
</evidence>
<sequence length="399" mass="46504">MWFFIVLALLVLLIAWCMIDFYLGRREFRKTRHKRVYPKRFSNIILLTHGPDLFNHLCEDIKTAKESVHVLFFILSDDHFSREFMDLLIQKAQDGVEVRLLLDQIGSTKVKKQHITMLRDGGVDIAFSQKVKAPYFFFTFQQRNHRKISTIDGKIGYLGGYNVGREYIDEDPKLSPWRDYHLRLDGEGVQDLQKEFLLDWFRATNKDLSDEAKYFPVLEKGTVTHQIFPTEGIRIEEIFSRYIEDAKTSITIGTPYFIPTEKVMNSLILALKRGVTVTIIVPNKSDHMLVKEASFPYFRKLLVYGANIYQYMEGFYHAKVMMIDNDFCDIGTANFDKRSFELNLELNNFLYDQQFIKKVKIEIAKDISGSERLTIEKLNSVSFFTRVKEAVAGSISTLL</sequence>
<evidence type="ECO:0000313" key="10">
    <source>
        <dbReference type="EMBL" id="MFD2680786.1"/>
    </source>
</evidence>
<dbReference type="EC" id="2.7.8.-" evidence="8"/>